<accession>A0A9Q1HW78</accession>
<evidence type="ECO:0000313" key="9">
    <source>
        <dbReference type="Proteomes" id="UP001152803"/>
    </source>
</evidence>
<dbReference type="Gene3D" id="1.20.5.170">
    <property type="match status" value="1"/>
</dbReference>
<dbReference type="GO" id="GO:0030280">
    <property type="term" value="F:structural constituent of skin epidermis"/>
    <property type="evidence" value="ECO:0007669"/>
    <property type="project" value="TreeGrafter"/>
</dbReference>
<dbReference type="PROSITE" id="PS51842">
    <property type="entry name" value="IF_ROD_2"/>
    <property type="match status" value="1"/>
</dbReference>
<comment type="similarity">
    <text evidence="4 5">Belongs to the intermediate filament family.</text>
</comment>
<keyword evidence="2 5" id="KW-0403">Intermediate filament</keyword>
<sequence>MSSGVLGHTSAASRNYTSASYAGKSSSYSGRQMAMAGSNGGYAMRMGSGVGVAGAVGGFGRSAVSGYGGASPMGGVPGMFVPPISAVQLDPGLLVPLDLSVDPTVNVIRSQEKEDIKILNNRFASFIGKVRTLEQQNKLLETKWILLQEQTITRSNIDTMYEAYITNIRRQIDSITSERVKLDAELKNMHNVVEEYKTRYEEEINRRATVENEFILIKKDVDISYMTKVDLESKVDALQDQISFLRAVYDEELNELQSQIKDTCACVKMDTTRTLDMEAIVCEVRAQYNEIAQRSRETTEAWYQAKFDQMQTTAGRFTEDLKTTKAEMAEMTRTVTRLQTEIESTKVHNTSLQVQISDVTVRGEEEIAEAKVRFKDLEDALQKAKLSMAQQVCEYQELMNVKLALDIEIATYRKLLEGEECRLSSGGSLATVLVQTNGGEPYNMSTIGGGLGGVGSGSMTMMAGGVGVGGLVGAGRYSMGTAASTSAFAGKENLFASEEWGCGFPRAMESTGEDTKSPARRQFPQDMSSGSLPQLLLFYSWPPFSFVKRTFLSVRWGGAGRSPTFSVGP</sequence>
<evidence type="ECO:0000256" key="4">
    <source>
        <dbReference type="ARBA" id="ARBA00061646"/>
    </source>
</evidence>
<reference evidence="8" key="1">
    <citation type="journal article" date="2023" name="Science">
        <title>Genome structures resolve the early diversification of teleost fishes.</title>
        <authorList>
            <person name="Parey E."/>
            <person name="Louis A."/>
            <person name="Montfort J."/>
            <person name="Bouchez O."/>
            <person name="Roques C."/>
            <person name="Iampietro C."/>
            <person name="Lluch J."/>
            <person name="Castinel A."/>
            <person name="Donnadieu C."/>
            <person name="Desvignes T."/>
            <person name="Floi Bucao C."/>
            <person name="Jouanno E."/>
            <person name="Wen M."/>
            <person name="Mejri S."/>
            <person name="Dirks R."/>
            <person name="Jansen H."/>
            <person name="Henkel C."/>
            <person name="Chen W.J."/>
            <person name="Zahm M."/>
            <person name="Cabau C."/>
            <person name="Klopp C."/>
            <person name="Thompson A.W."/>
            <person name="Robinson-Rechavi M."/>
            <person name="Braasch I."/>
            <person name="Lecointre G."/>
            <person name="Bobe J."/>
            <person name="Postlethwait J.H."/>
            <person name="Berthelot C."/>
            <person name="Roest Crollius H."/>
            <person name="Guiguen Y."/>
        </authorList>
    </citation>
    <scope>NUCLEOTIDE SEQUENCE</scope>
    <source>
        <strain evidence="8">Concon-B</strain>
    </source>
</reference>
<dbReference type="FunFam" id="1.20.5.1160:FF:000001">
    <property type="entry name" value="Keratin type II"/>
    <property type="match status" value="1"/>
</dbReference>
<dbReference type="OrthoDB" id="8954079at2759"/>
<keyword evidence="1" id="KW-0416">Keratin</keyword>
<dbReference type="PANTHER" id="PTHR45616:SF21">
    <property type="entry name" value="KERATIN, TYPE II CYTOSKELETAL 7"/>
    <property type="match status" value="1"/>
</dbReference>
<evidence type="ECO:0000256" key="6">
    <source>
        <dbReference type="SAM" id="Coils"/>
    </source>
</evidence>
<evidence type="ECO:0000256" key="1">
    <source>
        <dbReference type="ARBA" id="ARBA00022744"/>
    </source>
</evidence>
<comment type="caution">
    <text evidence="8">The sequence shown here is derived from an EMBL/GenBank/DDBJ whole genome shotgun (WGS) entry which is preliminary data.</text>
</comment>
<dbReference type="EMBL" id="JAFJMO010000010">
    <property type="protein sequence ID" value="KAJ8265536.1"/>
    <property type="molecule type" value="Genomic_DNA"/>
</dbReference>
<gene>
    <name evidence="8" type="ORF">COCON_G00146350</name>
</gene>
<evidence type="ECO:0000256" key="5">
    <source>
        <dbReference type="RuleBase" id="RU000685"/>
    </source>
</evidence>
<dbReference type="FunFam" id="1.20.5.170:FF:000004">
    <property type="entry name" value="Keratin, type II cytoskeletal 5"/>
    <property type="match status" value="1"/>
</dbReference>
<evidence type="ECO:0000256" key="3">
    <source>
        <dbReference type="ARBA" id="ARBA00023054"/>
    </source>
</evidence>
<protein>
    <recommendedName>
        <fullName evidence="7">IF rod domain-containing protein</fullName>
    </recommendedName>
</protein>
<dbReference type="PRINTS" id="PR01276">
    <property type="entry name" value="TYPE2KERATIN"/>
</dbReference>
<dbReference type="InterPro" id="IPR018039">
    <property type="entry name" value="IF_conserved"/>
</dbReference>
<dbReference type="Pfam" id="PF16208">
    <property type="entry name" value="Keratin_2_head"/>
    <property type="match status" value="1"/>
</dbReference>
<dbReference type="SUPFAM" id="SSF64593">
    <property type="entry name" value="Intermediate filament protein, coiled coil region"/>
    <property type="match status" value="2"/>
</dbReference>
<dbReference type="GO" id="GO:0031424">
    <property type="term" value="P:keratinization"/>
    <property type="evidence" value="ECO:0007669"/>
    <property type="project" value="TreeGrafter"/>
</dbReference>
<dbReference type="GO" id="GO:0045095">
    <property type="term" value="C:keratin filament"/>
    <property type="evidence" value="ECO:0007669"/>
    <property type="project" value="InterPro"/>
</dbReference>
<dbReference type="InterPro" id="IPR032444">
    <property type="entry name" value="Keratin_2_head"/>
</dbReference>
<proteinExistence type="inferred from homology"/>
<keyword evidence="9" id="KW-1185">Reference proteome</keyword>
<organism evidence="8 9">
    <name type="scientific">Conger conger</name>
    <name type="common">Conger eel</name>
    <name type="synonym">Muraena conger</name>
    <dbReference type="NCBI Taxonomy" id="82655"/>
    <lineage>
        <taxon>Eukaryota</taxon>
        <taxon>Metazoa</taxon>
        <taxon>Chordata</taxon>
        <taxon>Craniata</taxon>
        <taxon>Vertebrata</taxon>
        <taxon>Euteleostomi</taxon>
        <taxon>Actinopterygii</taxon>
        <taxon>Neopterygii</taxon>
        <taxon>Teleostei</taxon>
        <taxon>Anguilliformes</taxon>
        <taxon>Congridae</taxon>
        <taxon>Conger</taxon>
    </lineage>
</organism>
<feature type="coiled-coil region" evidence="6">
    <location>
        <begin position="165"/>
        <end position="255"/>
    </location>
</feature>
<evidence type="ECO:0000313" key="8">
    <source>
        <dbReference type="EMBL" id="KAJ8265536.1"/>
    </source>
</evidence>
<dbReference type="SMART" id="SM01391">
    <property type="entry name" value="Filament"/>
    <property type="match status" value="1"/>
</dbReference>
<dbReference type="InterPro" id="IPR003054">
    <property type="entry name" value="Keratin_II"/>
</dbReference>
<dbReference type="PANTHER" id="PTHR45616">
    <property type="entry name" value="GATA-TYPE DOMAIN-CONTAINING PROTEIN"/>
    <property type="match status" value="1"/>
</dbReference>
<dbReference type="GO" id="GO:0045109">
    <property type="term" value="P:intermediate filament organization"/>
    <property type="evidence" value="ECO:0007669"/>
    <property type="project" value="TreeGrafter"/>
</dbReference>
<name>A0A9Q1HW78_CONCO</name>
<feature type="domain" description="IF rod" evidence="7">
    <location>
        <begin position="112"/>
        <end position="423"/>
    </location>
</feature>
<dbReference type="Gene3D" id="1.20.5.1160">
    <property type="entry name" value="Vasodilator-stimulated phosphoprotein"/>
    <property type="match status" value="1"/>
</dbReference>
<keyword evidence="3 6" id="KW-0175">Coiled coil</keyword>
<dbReference type="AlphaFoldDB" id="A0A9Q1HW78"/>
<dbReference type="InterPro" id="IPR039008">
    <property type="entry name" value="IF_rod_dom"/>
</dbReference>
<dbReference type="PROSITE" id="PS00226">
    <property type="entry name" value="IF_ROD_1"/>
    <property type="match status" value="1"/>
</dbReference>
<dbReference type="GO" id="GO:0005615">
    <property type="term" value="C:extracellular space"/>
    <property type="evidence" value="ECO:0007669"/>
    <property type="project" value="TreeGrafter"/>
</dbReference>
<dbReference type="Gene3D" id="1.20.5.500">
    <property type="entry name" value="Single helix bin"/>
    <property type="match status" value="1"/>
</dbReference>
<evidence type="ECO:0000256" key="2">
    <source>
        <dbReference type="ARBA" id="ARBA00022754"/>
    </source>
</evidence>
<evidence type="ECO:0000259" key="7">
    <source>
        <dbReference type="PROSITE" id="PS51842"/>
    </source>
</evidence>
<dbReference type="Proteomes" id="UP001152803">
    <property type="component" value="Unassembled WGS sequence"/>
</dbReference>
<dbReference type="FunFam" id="1.20.5.500:FF:000001">
    <property type="entry name" value="Type II keratin 23"/>
    <property type="match status" value="1"/>
</dbReference>
<dbReference type="Pfam" id="PF00038">
    <property type="entry name" value="Filament"/>
    <property type="match status" value="1"/>
</dbReference>